<evidence type="ECO:0000256" key="1">
    <source>
        <dbReference type="SAM" id="MobiDB-lite"/>
    </source>
</evidence>
<gene>
    <name evidence="2" type="ORF">B0T18DRAFT_27018</name>
</gene>
<sequence>MAVRVEAVNGVFKSLGLFAGRGWTCLELPECPSSRVSASHKGFLEESIRIYFQYPDPASQRQQTFKQPSKLSFYTVTCSQVTRDEQGTVHLFTPAAPPVSSKEQPVFTHPFPVSSPSKNLNNTSFVKSAKPSTDQPPAHNTTPKNTTLQLPTSETQFLSTTAFPPTPTPLTHPNPPPPRKHMAVQHVSPATPQKRQPQQEAQTGCM</sequence>
<accession>A0AA40KCC9</accession>
<keyword evidence="3" id="KW-1185">Reference proteome</keyword>
<dbReference type="EMBL" id="JAUKUD010000001">
    <property type="protein sequence ID" value="KAK0754018.1"/>
    <property type="molecule type" value="Genomic_DNA"/>
</dbReference>
<reference evidence="2" key="1">
    <citation type="submission" date="2023-06" db="EMBL/GenBank/DDBJ databases">
        <title>Genome-scale phylogeny and comparative genomics of the fungal order Sordariales.</title>
        <authorList>
            <consortium name="Lawrence Berkeley National Laboratory"/>
            <person name="Hensen N."/>
            <person name="Bonometti L."/>
            <person name="Westerberg I."/>
            <person name="Brannstrom I.O."/>
            <person name="Guillou S."/>
            <person name="Cros-Aarteil S."/>
            <person name="Calhoun S."/>
            <person name="Haridas S."/>
            <person name="Kuo A."/>
            <person name="Mondo S."/>
            <person name="Pangilinan J."/>
            <person name="Riley R."/>
            <person name="LaButti K."/>
            <person name="Andreopoulos B."/>
            <person name="Lipzen A."/>
            <person name="Chen C."/>
            <person name="Yanf M."/>
            <person name="Daum C."/>
            <person name="Ng V."/>
            <person name="Clum A."/>
            <person name="Steindorff A."/>
            <person name="Ohm R."/>
            <person name="Martin F."/>
            <person name="Silar P."/>
            <person name="Natvig D."/>
            <person name="Lalanne C."/>
            <person name="Gautier V."/>
            <person name="Ament-velasquez S.L."/>
            <person name="Kruys A."/>
            <person name="Hutchinson M.I."/>
            <person name="Powell A.J."/>
            <person name="Barry K."/>
            <person name="Miller A.N."/>
            <person name="Grigoriev I.V."/>
            <person name="Debuchy R."/>
            <person name="Gladieux P."/>
            <person name="Thoren M.H."/>
            <person name="Johannesson H."/>
        </authorList>
    </citation>
    <scope>NUCLEOTIDE SEQUENCE</scope>
    <source>
        <strain evidence="2">SMH3187-1</strain>
    </source>
</reference>
<dbReference type="Proteomes" id="UP001172155">
    <property type="component" value="Unassembled WGS sequence"/>
</dbReference>
<organism evidence="2 3">
    <name type="scientific">Schizothecium vesticola</name>
    <dbReference type="NCBI Taxonomy" id="314040"/>
    <lineage>
        <taxon>Eukaryota</taxon>
        <taxon>Fungi</taxon>
        <taxon>Dikarya</taxon>
        <taxon>Ascomycota</taxon>
        <taxon>Pezizomycotina</taxon>
        <taxon>Sordariomycetes</taxon>
        <taxon>Sordariomycetidae</taxon>
        <taxon>Sordariales</taxon>
        <taxon>Schizotheciaceae</taxon>
        <taxon>Schizothecium</taxon>
    </lineage>
</organism>
<feature type="region of interest" description="Disordered" evidence="1">
    <location>
        <begin position="94"/>
        <end position="206"/>
    </location>
</feature>
<comment type="caution">
    <text evidence="2">The sequence shown here is derived from an EMBL/GenBank/DDBJ whole genome shotgun (WGS) entry which is preliminary data.</text>
</comment>
<feature type="compositionally biased region" description="Polar residues" evidence="1">
    <location>
        <begin position="188"/>
        <end position="206"/>
    </location>
</feature>
<protein>
    <submittedName>
        <fullName evidence="2">Uncharacterized protein</fullName>
    </submittedName>
</protein>
<dbReference type="AlphaFoldDB" id="A0AA40KCC9"/>
<evidence type="ECO:0000313" key="2">
    <source>
        <dbReference type="EMBL" id="KAK0754018.1"/>
    </source>
</evidence>
<feature type="compositionally biased region" description="Polar residues" evidence="1">
    <location>
        <begin position="114"/>
        <end position="159"/>
    </location>
</feature>
<feature type="compositionally biased region" description="Pro residues" evidence="1">
    <location>
        <begin position="164"/>
        <end position="177"/>
    </location>
</feature>
<proteinExistence type="predicted"/>
<evidence type="ECO:0000313" key="3">
    <source>
        <dbReference type="Proteomes" id="UP001172155"/>
    </source>
</evidence>
<name>A0AA40KCC9_9PEZI</name>